<dbReference type="Proteomes" id="UP000377803">
    <property type="component" value="Chromosome"/>
</dbReference>
<gene>
    <name evidence="2" type="ORF">LC1Nh_0224</name>
</gene>
<dbReference type="AlphaFoldDB" id="A0A5Q0UEZ9"/>
<keyword evidence="1" id="KW-1133">Transmembrane helix</keyword>
<dbReference type="EMBL" id="CP040089">
    <property type="protein sequence ID" value="QGA80128.1"/>
    <property type="molecule type" value="Genomic_DNA"/>
</dbReference>
<keyword evidence="1" id="KW-0472">Membrane</keyword>
<evidence type="ECO:0000256" key="1">
    <source>
        <dbReference type="SAM" id="Phobius"/>
    </source>
</evidence>
<evidence type="ECO:0000313" key="2">
    <source>
        <dbReference type="EMBL" id="QGA80128.1"/>
    </source>
</evidence>
<sequence>MRVLEDRSLQNYVFSAGVFVFAAVQVLDVTRPELVASLARVLWAVLGFLGLRLIAVYRPLLD</sequence>
<reference evidence="3" key="1">
    <citation type="submission" date="2019-05" db="EMBL/GenBank/DDBJ databases">
        <title>Candidatus Nanohalobium constans, a novel model system to study the DPANN nano-sized archaea: genomic and physiological characterization of a nanoarchaeon co-cultured with its chitinotrophic host.</title>
        <authorList>
            <person name="La Cono V."/>
            <person name="Arcadi E."/>
            <person name="Crisafi F."/>
            <person name="Denaro R."/>
            <person name="La Spada G."/>
            <person name="Messina E."/>
            <person name="Smedile F."/>
            <person name="Toshchakov S.V."/>
            <person name="Shevchenko M.A."/>
            <person name="Golyshin P.N."/>
            <person name="Golyshina O.V."/>
            <person name="Ferrer M."/>
            <person name="Rohde M."/>
            <person name="Mushegian A."/>
            <person name="Sorokin D.Y."/>
            <person name="Giuliano L."/>
            <person name="Yakimov M.M."/>
        </authorList>
    </citation>
    <scope>NUCLEOTIDE SEQUENCE [LARGE SCALE GENOMIC DNA]</scope>
    <source>
        <strain evidence="3">LC1Nh</strain>
    </source>
</reference>
<proteinExistence type="predicted"/>
<keyword evidence="1" id="KW-0812">Transmembrane</keyword>
<protein>
    <submittedName>
        <fullName evidence="2">Uncharacterized protein</fullName>
    </submittedName>
</protein>
<keyword evidence="3" id="KW-1185">Reference proteome</keyword>
<accession>A0A5Q0UEZ9</accession>
<feature type="transmembrane region" description="Helical" evidence="1">
    <location>
        <begin position="12"/>
        <end position="29"/>
    </location>
</feature>
<feature type="transmembrane region" description="Helical" evidence="1">
    <location>
        <begin position="41"/>
        <end position="60"/>
    </location>
</feature>
<dbReference type="KEGG" id="ncon:LC1Nh_0224"/>
<organism evidence="2 3">
    <name type="scientific">Candidatus Nanohalobium constans</name>
    <dbReference type="NCBI Taxonomy" id="2565781"/>
    <lineage>
        <taxon>Archaea</taxon>
        <taxon>Candidatus Nanohalarchaeota</taxon>
        <taxon>Candidatus Nanohalobia</taxon>
        <taxon>Candidatus Nanohalobiales</taxon>
        <taxon>Candidatus Nanohalobiaceae</taxon>
        <taxon>Candidatus Nanohalobium</taxon>
    </lineage>
</organism>
<name>A0A5Q0UEZ9_9ARCH</name>
<dbReference type="RefSeq" id="WP_153549865.1">
    <property type="nucleotide sequence ID" value="NZ_CP040089.1"/>
</dbReference>
<dbReference type="GeneID" id="42364605"/>
<evidence type="ECO:0000313" key="3">
    <source>
        <dbReference type="Proteomes" id="UP000377803"/>
    </source>
</evidence>